<reference evidence="1 2" key="2">
    <citation type="journal article" date="2022" name="Mol. Ecol. Resour.">
        <title>The genomes of chicory, endive, great burdock and yacon provide insights into Asteraceae paleo-polyploidization history and plant inulin production.</title>
        <authorList>
            <person name="Fan W."/>
            <person name="Wang S."/>
            <person name="Wang H."/>
            <person name="Wang A."/>
            <person name="Jiang F."/>
            <person name="Liu H."/>
            <person name="Zhao H."/>
            <person name="Xu D."/>
            <person name="Zhang Y."/>
        </authorList>
    </citation>
    <scope>NUCLEOTIDE SEQUENCE [LARGE SCALE GENOMIC DNA]</scope>
    <source>
        <strain evidence="2">cv. Punajuju</strain>
        <tissue evidence="1">Leaves</tissue>
    </source>
</reference>
<organism evidence="1 2">
    <name type="scientific">Cichorium intybus</name>
    <name type="common">Chicory</name>
    <dbReference type="NCBI Taxonomy" id="13427"/>
    <lineage>
        <taxon>Eukaryota</taxon>
        <taxon>Viridiplantae</taxon>
        <taxon>Streptophyta</taxon>
        <taxon>Embryophyta</taxon>
        <taxon>Tracheophyta</taxon>
        <taxon>Spermatophyta</taxon>
        <taxon>Magnoliopsida</taxon>
        <taxon>eudicotyledons</taxon>
        <taxon>Gunneridae</taxon>
        <taxon>Pentapetalae</taxon>
        <taxon>asterids</taxon>
        <taxon>campanulids</taxon>
        <taxon>Asterales</taxon>
        <taxon>Asteraceae</taxon>
        <taxon>Cichorioideae</taxon>
        <taxon>Cichorieae</taxon>
        <taxon>Cichoriinae</taxon>
        <taxon>Cichorium</taxon>
    </lineage>
</organism>
<accession>A0ACB9DTD3</accession>
<evidence type="ECO:0000313" key="2">
    <source>
        <dbReference type="Proteomes" id="UP001055811"/>
    </source>
</evidence>
<name>A0ACB9DTD3_CICIN</name>
<evidence type="ECO:0000313" key="1">
    <source>
        <dbReference type="EMBL" id="KAI3749568.1"/>
    </source>
</evidence>
<sequence length="99" mass="11108">MGFTGMDADLPCELNGGFQHALLPNFSFICALLISFKSTQCPPFCSRSLRIALRTVLVHGSKLIHKGLYLARLLLQINFSLHLLELGDSRIEVYCNWIV</sequence>
<dbReference type="EMBL" id="CM042012">
    <property type="protein sequence ID" value="KAI3749568.1"/>
    <property type="molecule type" value="Genomic_DNA"/>
</dbReference>
<protein>
    <submittedName>
        <fullName evidence="1">Uncharacterized protein</fullName>
    </submittedName>
</protein>
<gene>
    <name evidence="1" type="ORF">L2E82_20182</name>
</gene>
<keyword evidence="2" id="KW-1185">Reference proteome</keyword>
<proteinExistence type="predicted"/>
<reference evidence="2" key="1">
    <citation type="journal article" date="2022" name="Mol. Ecol. Resour.">
        <title>The genomes of chicory, endive, great burdock and yacon provide insights into Asteraceae palaeo-polyploidization history and plant inulin production.</title>
        <authorList>
            <person name="Fan W."/>
            <person name="Wang S."/>
            <person name="Wang H."/>
            <person name="Wang A."/>
            <person name="Jiang F."/>
            <person name="Liu H."/>
            <person name="Zhao H."/>
            <person name="Xu D."/>
            <person name="Zhang Y."/>
        </authorList>
    </citation>
    <scope>NUCLEOTIDE SEQUENCE [LARGE SCALE GENOMIC DNA]</scope>
    <source>
        <strain evidence="2">cv. Punajuju</strain>
    </source>
</reference>
<comment type="caution">
    <text evidence="1">The sequence shown here is derived from an EMBL/GenBank/DDBJ whole genome shotgun (WGS) entry which is preliminary data.</text>
</comment>
<dbReference type="Proteomes" id="UP001055811">
    <property type="component" value="Linkage Group LG04"/>
</dbReference>